<reference evidence="2 3" key="1">
    <citation type="journal article" date="2016" name="Int. J. Syst. Evol. Microbiol.">
        <title>Labrenzia salina sp. nov., isolated from the rhizosphere of the halophyte Arthrocnemum macrostachyum.</title>
        <authorList>
            <person name="Camacho M."/>
            <person name="Redondo-Gomez S."/>
            <person name="Rodriguez-Llorente I."/>
            <person name="Rohde M."/>
            <person name="Sproer C."/>
            <person name="Schumann P."/>
            <person name="Klenk H.P."/>
            <person name="Montero-Calasanz M.D.C."/>
        </authorList>
    </citation>
    <scope>NUCLEOTIDE SEQUENCE [LARGE SCALE GENOMIC DNA]</scope>
    <source>
        <strain evidence="2 3">DSM 29163</strain>
    </source>
</reference>
<organism evidence="2 3">
    <name type="scientific">Roseibium salinum</name>
    <dbReference type="NCBI Taxonomy" id="1604349"/>
    <lineage>
        <taxon>Bacteria</taxon>
        <taxon>Pseudomonadati</taxon>
        <taxon>Pseudomonadota</taxon>
        <taxon>Alphaproteobacteria</taxon>
        <taxon>Hyphomicrobiales</taxon>
        <taxon>Stappiaceae</taxon>
        <taxon>Roseibium</taxon>
    </lineage>
</organism>
<accession>A0ABT3QX94</accession>
<evidence type="ECO:0000313" key="3">
    <source>
        <dbReference type="Proteomes" id="UP001300261"/>
    </source>
</evidence>
<sequence>MSNKDQPPPVRDDGLQLAEDRAFQNRLWTIQRSAWIGFIVLLLIALAGFTGGGGYFSNQKVEIGDATVVLPRISRREATDEMRLIVSDAPTVDVLLSSDFARYYTIKQIYPQPDHSEATDTGLRLRFALAGKGSKEIAIDLIASRIGLTSFEISIGTATRTVRTMVLP</sequence>
<dbReference type="EMBL" id="JAPEVI010000002">
    <property type="protein sequence ID" value="MCX2721558.1"/>
    <property type="molecule type" value="Genomic_DNA"/>
</dbReference>
<name>A0ABT3QX94_9HYPH</name>
<proteinExistence type="predicted"/>
<comment type="caution">
    <text evidence="2">The sequence shown here is derived from an EMBL/GenBank/DDBJ whole genome shotgun (WGS) entry which is preliminary data.</text>
</comment>
<evidence type="ECO:0000313" key="2">
    <source>
        <dbReference type="EMBL" id="MCX2721558.1"/>
    </source>
</evidence>
<feature type="transmembrane region" description="Helical" evidence="1">
    <location>
        <begin position="34"/>
        <end position="56"/>
    </location>
</feature>
<dbReference type="RefSeq" id="WP_265961253.1">
    <property type="nucleotide sequence ID" value="NZ_JAPEVI010000002.1"/>
</dbReference>
<keyword evidence="3" id="KW-1185">Reference proteome</keyword>
<evidence type="ECO:0000256" key="1">
    <source>
        <dbReference type="SAM" id="Phobius"/>
    </source>
</evidence>
<gene>
    <name evidence="2" type="ORF">ON753_03930</name>
</gene>
<keyword evidence="1" id="KW-0472">Membrane</keyword>
<keyword evidence="1" id="KW-1133">Transmembrane helix</keyword>
<keyword evidence="1" id="KW-0812">Transmembrane</keyword>
<dbReference type="Proteomes" id="UP001300261">
    <property type="component" value="Unassembled WGS sequence"/>
</dbReference>
<protein>
    <submittedName>
        <fullName evidence="2">Uncharacterized protein</fullName>
    </submittedName>
</protein>